<dbReference type="Proteomes" id="UP000321085">
    <property type="component" value="Unassembled WGS sequence"/>
</dbReference>
<comment type="caution">
    <text evidence="2">The sequence shown here is derived from an EMBL/GenBank/DDBJ whole genome shotgun (WGS) entry which is preliminary data.</text>
</comment>
<reference evidence="2 3" key="1">
    <citation type="submission" date="2019-07" db="EMBL/GenBank/DDBJ databases">
        <title>Whole genome shotgun sequence of Microvirga aerophila NBRC 106136.</title>
        <authorList>
            <person name="Hosoyama A."/>
            <person name="Uohara A."/>
            <person name="Ohji S."/>
            <person name="Ichikawa N."/>
        </authorList>
    </citation>
    <scope>NUCLEOTIDE SEQUENCE [LARGE SCALE GENOMIC DNA]</scope>
    <source>
        <strain evidence="2 3">NBRC 106136</strain>
    </source>
</reference>
<proteinExistence type="predicted"/>
<keyword evidence="3" id="KW-1185">Reference proteome</keyword>
<feature type="region of interest" description="Disordered" evidence="1">
    <location>
        <begin position="1"/>
        <end position="26"/>
    </location>
</feature>
<gene>
    <name evidence="2" type="ORF">MAE02_34640</name>
</gene>
<evidence type="ECO:0000313" key="3">
    <source>
        <dbReference type="Proteomes" id="UP000321085"/>
    </source>
</evidence>
<dbReference type="AlphaFoldDB" id="A0A512BUX0"/>
<evidence type="ECO:0000256" key="1">
    <source>
        <dbReference type="SAM" id="MobiDB-lite"/>
    </source>
</evidence>
<dbReference type="EMBL" id="BJYU01000048">
    <property type="protein sequence ID" value="GEO15768.1"/>
    <property type="molecule type" value="Genomic_DNA"/>
</dbReference>
<sequence>MIAKQGDDGGGERERDEPVEHTSRGRTAINVVADKDGHGLHGWETVDILGNGIRRPLQQVKPAVNIPHRVDHLTVGNAGKVFWLCGWGLSPGEPPGKDHAVL</sequence>
<organism evidence="2 3">
    <name type="scientific">Microvirga aerophila</name>
    <dbReference type="NCBI Taxonomy" id="670291"/>
    <lineage>
        <taxon>Bacteria</taxon>
        <taxon>Pseudomonadati</taxon>
        <taxon>Pseudomonadota</taxon>
        <taxon>Alphaproteobacteria</taxon>
        <taxon>Hyphomicrobiales</taxon>
        <taxon>Methylobacteriaceae</taxon>
        <taxon>Microvirga</taxon>
    </lineage>
</organism>
<protein>
    <submittedName>
        <fullName evidence="2">Uncharacterized protein</fullName>
    </submittedName>
</protein>
<feature type="compositionally biased region" description="Basic and acidic residues" evidence="1">
    <location>
        <begin position="1"/>
        <end position="23"/>
    </location>
</feature>
<accession>A0A512BUX0</accession>
<name>A0A512BUX0_9HYPH</name>
<evidence type="ECO:0000313" key="2">
    <source>
        <dbReference type="EMBL" id="GEO15768.1"/>
    </source>
</evidence>